<evidence type="ECO:0008006" key="3">
    <source>
        <dbReference type="Google" id="ProtNLM"/>
    </source>
</evidence>
<dbReference type="Proteomes" id="UP001501295">
    <property type="component" value="Unassembled WGS sequence"/>
</dbReference>
<protein>
    <recommendedName>
        <fullName evidence="3">Fe-S oxidoreductase</fullName>
    </recommendedName>
</protein>
<reference evidence="2" key="1">
    <citation type="journal article" date="2019" name="Int. J. Syst. Evol. Microbiol.">
        <title>The Global Catalogue of Microorganisms (GCM) 10K type strain sequencing project: providing services to taxonomists for standard genome sequencing and annotation.</title>
        <authorList>
            <consortium name="The Broad Institute Genomics Platform"/>
            <consortium name="The Broad Institute Genome Sequencing Center for Infectious Disease"/>
            <person name="Wu L."/>
            <person name="Ma J."/>
        </authorList>
    </citation>
    <scope>NUCLEOTIDE SEQUENCE [LARGE SCALE GENOMIC DNA]</scope>
    <source>
        <strain evidence="2">JCM 18956</strain>
    </source>
</reference>
<dbReference type="EMBL" id="BAABLM010000001">
    <property type="protein sequence ID" value="GAA4665678.1"/>
    <property type="molecule type" value="Genomic_DNA"/>
</dbReference>
<evidence type="ECO:0000313" key="2">
    <source>
        <dbReference type="Proteomes" id="UP001501295"/>
    </source>
</evidence>
<accession>A0ABP8VLP7</accession>
<organism evidence="1 2">
    <name type="scientific">Frondihabitans cladoniiphilus</name>
    <dbReference type="NCBI Taxonomy" id="715785"/>
    <lineage>
        <taxon>Bacteria</taxon>
        <taxon>Bacillati</taxon>
        <taxon>Actinomycetota</taxon>
        <taxon>Actinomycetes</taxon>
        <taxon>Micrococcales</taxon>
        <taxon>Microbacteriaceae</taxon>
        <taxon>Frondihabitans</taxon>
    </lineage>
</organism>
<gene>
    <name evidence="1" type="ORF">GCM10025780_03900</name>
</gene>
<sequence>MIGVPLSTGRVRFVGDLIVCSGLPRWAFKRGGTCIGRVYLTRDNDSDEVLEHEGVHVTQWKRYGMLMPLLYALAGTNPLTNRFEIEAGLEKGGYQ</sequence>
<proteinExistence type="predicted"/>
<keyword evidence="2" id="KW-1185">Reference proteome</keyword>
<name>A0ABP8VLP7_9MICO</name>
<evidence type="ECO:0000313" key="1">
    <source>
        <dbReference type="EMBL" id="GAA4665678.1"/>
    </source>
</evidence>
<comment type="caution">
    <text evidence="1">The sequence shown here is derived from an EMBL/GenBank/DDBJ whole genome shotgun (WGS) entry which is preliminary data.</text>
</comment>